<organism evidence="1">
    <name type="scientific">uncultured Dysgonomonas sp</name>
    <dbReference type="NCBI Taxonomy" id="206096"/>
    <lineage>
        <taxon>Bacteria</taxon>
        <taxon>Pseudomonadati</taxon>
        <taxon>Bacteroidota</taxon>
        <taxon>Bacteroidia</taxon>
        <taxon>Bacteroidales</taxon>
        <taxon>Dysgonomonadaceae</taxon>
        <taxon>Dysgonomonas</taxon>
        <taxon>environmental samples</taxon>
    </lineage>
</organism>
<sequence>MKKKIIFLVLILLIFISCIEKNNRKKDLTNIMNKSLTDKIEEVIEEQKIKYKYPMKGKRIVTISFDNFSNCLIKISTDFYYDADRIDGYTFFDGYLIVFYNAHSICSKDMLNINALTIFKDSIAGYKDYSQLNMDYEIITKTYKIINKDSLIPIHRIQCR</sequence>
<dbReference type="AlphaFoldDB" id="A0A212IZK2"/>
<name>A0A212IZK2_9BACT</name>
<protein>
    <recommendedName>
        <fullName evidence="2">Lipoprotein</fullName>
    </recommendedName>
</protein>
<dbReference type="RefSeq" id="WP_283687702.1">
    <property type="nucleotide sequence ID" value="NZ_LT599021.1"/>
</dbReference>
<reference evidence="1" key="1">
    <citation type="submission" date="2016-04" db="EMBL/GenBank/DDBJ databases">
        <authorList>
            <person name="Evans L.H."/>
            <person name="Alamgir A."/>
            <person name="Owens N."/>
            <person name="Weber N.D."/>
            <person name="Virtaneva K."/>
            <person name="Barbian K."/>
            <person name="Babar A."/>
            <person name="Rosenke K."/>
        </authorList>
    </citation>
    <scope>NUCLEOTIDE SEQUENCE</scope>
    <source>
        <strain evidence="1">86-2</strain>
    </source>
</reference>
<accession>A0A212IZK2</accession>
<gene>
    <name evidence="1" type="ORF">KL86DYS2_10380</name>
</gene>
<dbReference type="PROSITE" id="PS51257">
    <property type="entry name" value="PROKAR_LIPOPROTEIN"/>
    <property type="match status" value="1"/>
</dbReference>
<proteinExistence type="predicted"/>
<dbReference type="EMBL" id="FLUL01000001">
    <property type="protein sequence ID" value="SBV92534.1"/>
    <property type="molecule type" value="Genomic_DNA"/>
</dbReference>
<evidence type="ECO:0000313" key="1">
    <source>
        <dbReference type="EMBL" id="SBV92534.1"/>
    </source>
</evidence>
<evidence type="ECO:0008006" key="2">
    <source>
        <dbReference type="Google" id="ProtNLM"/>
    </source>
</evidence>